<sequence>MLQEIQAMPAGLAARPHLLRLGRLVSETVLLKVGDIEHYLVFDKGALAEIVPGPSKKIPYRVALVTDREALEKFWQPIPEPGFHDIFGLVKIGRAEILGDILFLVKNLRFFKELLALPREGRA</sequence>
<name>A0A1P8UV84_9RHOB</name>
<accession>A0A1P8UV84</accession>
<dbReference type="OrthoDB" id="2853714at2"/>
<organism evidence="1 2">
    <name type="scientific">Salipiger abyssi</name>
    <dbReference type="NCBI Taxonomy" id="1250539"/>
    <lineage>
        <taxon>Bacteria</taxon>
        <taxon>Pseudomonadati</taxon>
        <taxon>Pseudomonadota</taxon>
        <taxon>Alphaproteobacteria</taxon>
        <taxon>Rhodobacterales</taxon>
        <taxon>Roseobacteraceae</taxon>
        <taxon>Salipiger</taxon>
    </lineage>
</organism>
<dbReference type="EMBL" id="CP015093">
    <property type="protein sequence ID" value="APZ53289.1"/>
    <property type="molecule type" value="Genomic_DNA"/>
</dbReference>
<reference evidence="1 2" key="1">
    <citation type="submission" date="2016-04" db="EMBL/GenBank/DDBJ databases">
        <title>Deep-sea bacteria in the southern Pacific.</title>
        <authorList>
            <person name="Tang K."/>
        </authorList>
    </citation>
    <scope>NUCLEOTIDE SEQUENCE [LARGE SCALE GENOMIC DNA]</scope>
    <source>
        <strain evidence="1 2">JLT2014</strain>
    </source>
</reference>
<evidence type="ECO:0000313" key="1">
    <source>
        <dbReference type="EMBL" id="APZ53289.1"/>
    </source>
</evidence>
<dbReference type="STRING" id="1250539.Ga0080574_TMP2955"/>
<proteinExistence type="predicted"/>
<keyword evidence="2" id="KW-1185">Reference proteome</keyword>
<protein>
    <recommendedName>
        <fullName evidence="3">SCP-2 sterol transfer family protein</fullName>
    </recommendedName>
</protein>
<evidence type="ECO:0008006" key="3">
    <source>
        <dbReference type="Google" id="ProtNLM"/>
    </source>
</evidence>
<dbReference type="RefSeq" id="WP_076706006.1">
    <property type="nucleotide sequence ID" value="NZ_CP015093.1"/>
</dbReference>
<gene>
    <name evidence="1" type="ORF">Ga0080574_TMP2955</name>
</gene>
<dbReference type="Proteomes" id="UP000187059">
    <property type="component" value="Chromosome"/>
</dbReference>
<dbReference type="KEGG" id="paby:Ga0080574_TMP2955"/>
<evidence type="ECO:0000313" key="2">
    <source>
        <dbReference type="Proteomes" id="UP000187059"/>
    </source>
</evidence>
<dbReference type="AlphaFoldDB" id="A0A1P8UV84"/>